<dbReference type="EMBL" id="JACGWN010000002">
    <property type="protein sequence ID" value="KAL0457846.1"/>
    <property type="molecule type" value="Genomic_DNA"/>
</dbReference>
<sequence>MQARQYPFLTLTSQIFDDLLEANLIDLPEIKRSKEAEWKDDSKYCKYHRLVGHVIQDCFMFKDKVMQLARQGKISLEEDSAAANIIMIKSGYLDRNKNS</sequence>
<dbReference type="AlphaFoldDB" id="A0AAW2XYN0"/>
<dbReference type="PANTHER" id="PTHR33437">
    <property type="entry name" value="OS06G0361200 PROTEIN"/>
    <property type="match status" value="1"/>
</dbReference>
<gene>
    <name evidence="1" type="ORF">Slati_0411800</name>
</gene>
<organism evidence="1">
    <name type="scientific">Sesamum latifolium</name>
    <dbReference type="NCBI Taxonomy" id="2727402"/>
    <lineage>
        <taxon>Eukaryota</taxon>
        <taxon>Viridiplantae</taxon>
        <taxon>Streptophyta</taxon>
        <taxon>Embryophyta</taxon>
        <taxon>Tracheophyta</taxon>
        <taxon>Spermatophyta</taxon>
        <taxon>Magnoliopsida</taxon>
        <taxon>eudicotyledons</taxon>
        <taxon>Gunneridae</taxon>
        <taxon>Pentapetalae</taxon>
        <taxon>asterids</taxon>
        <taxon>lamiids</taxon>
        <taxon>Lamiales</taxon>
        <taxon>Pedaliaceae</taxon>
        <taxon>Sesamum</taxon>
    </lineage>
</organism>
<name>A0AAW2XYN0_9LAMI</name>
<dbReference type="PANTHER" id="PTHR33437:SF2">
    <property type="entry name" value="OS06G0361200 PROTEIN"/>
    <property type="match status" value="1"/>
</dbReference>
<evidence type="ECO:0008006" key="2">
    <source>
        <dbReference type="Google" id="ProtNLM"/>
    </source>
</evidence>
<comment type="caution">
    <text evidence="1">The sequence shown here is derived from an EMBL/GenBank/DDBJ whole genome shotgun (WGS) entry which is preliminary data.</text>
</comment>
<protein>
    <recommendedName>
        <fullName evidence="2">Retrotransposon gag protein</fullName>
    </recommendedName>
</protein>
<evidence type="ECO:0000313" key="1">
    <source>
        <dbReference type="EMBL" id="KAL0457846.1"/>
    </source>
</evidence>
<reference evidence="1" key="1">
    <citation type="submission" date="2020-06" db="EMBL/GenBank/DDBJ databases">
        <authorList>
            <person name="Li T."/>
            <person name="Hu X."/>
            <person name="Zhang T."/>
            <person name="Song X."/>
            <person name="Zhang H."/>
            <person name="Dai N."/>
            <person name="Sheng W."/>
            <person name="Hou X."/>
            <person name="Wei L."/>
        </authorList>
    </citation>
    <scope>NUCLEOTIDE SEQUENCE</scope>
    <source>
        <strain evidence="1">KEN1</strain>
        <tissue evidence="1">Leaf</tissue>
    </source>
</reference>
<proteinExistence type="predicted"/>
<reference evidence="1" key="2">
    <citation type="journal article" date="2024" name="Plant">
        <title>Genomic evolution and insights into agronomic trait innovations of Sesamum species.</title>
        <authorList>
            <person name="Miao H."/>
            <person name="Wang L."/>
            <person name="Qu L."/>
            <person name="Liu H."/>
            <person name="Sun Y."/>
            <person name="Le M."/>
            <person name="Wang Q."/>
            <person name="Wei S."/>
            <person name="Zheng Y."/>
            <person name="Lin W."/>
            <person name="Duan Y."/>
            <person name="Cao H."/>
            <person name="Xiong S."/>
            <person name="Wang X."/>
            <person name="Wei L."/>
            <person name="Li C."/>
            <person name="Ma Q."/>
            <person name="Ju M."/>
            <person name="Zhao R."/>
            <person name="Li G."/>
            <person name="Mu C."/>
            <person name="Tian Q."/>
            <person name="Mei H."/>
            <person name="Zhang T."/>
            <person name="Gao T."/>
            <person name="Zhang H."/>
        </authorList>
    </citation>
    <scope>NUCLEOTIDE SEQUENCE</scope>
    <source>
        <strain evidence="1">KEN1</strain>
    </source>
</reference>
<accession>A0AAW2XYN0</accession>